<evidence type="ECO:0000313" key="2">
    <source>
        <dbReference type="EMBL" id="MFD2738110.1"/>
    </source>
</evidence>
<dbReference type="RefSeq" id="WP_386370498.1">
    <property type="nucleotide sequence ID" value="NZ_JBHUMP010000001.1"/>
</dbReference>
<dbReference type="PROSITE" id="PS51257">
    <property type="entry name" value="PROKAR_LIPOPROTEIN"/>
    <property type="match status" value="1"/>
</dbReference>
<evidence type="ECO:0000313" key="3">
    <source>
        <dbReference type="Proteomes" id="UP001597474"/>
    </source>
</evidence>
<feature type="chain" id="PRO_5045340460" description="Lipoprotein" evidence="1">
    <location>
        <begin position="23"/>
        <end position="52"/>
    </location>
</feature>
<evidence type="ECO:0008006" key="4">
    <source>
        <dbReference type="Google" id="ProtNLM"/>
    </source>
</evidence>
<feature type="signal peptide" evidence="1">
    <location>
        <begin position="1"/>
        <end position="22"/>
    </location>
</feature>
<evidence type="ECO:0000256" key="1">
    <source>
        <dbReference type="SAM" id="SignalP"/>
    </source>
</evidence>
<protein>
    <recommendedName>
        <fullName evidence="4">Lipoprotein</fullName>
    </recommendedName>
</protein>
<proteinExistence type="predicted"/>
<dbReference type="Proteomes" id="UP001597474">
    <property type="component" value="Unassembled WGS sequence"/>
</dbReference>
<organism evidence="2 3">
    <name type="scientific">Sulfitobacter aestuarii</name>
    <dbReference type="NCBI Taxonomy" id="2161676"/>
    <lineage>
        <taxon>Bacteria</taxon>
        <taxon>Pseudomonadati</taxon>
        <taxon>Pseudomonadota</taxon>
        <taxon>Alphaproteobacteria</taxon>
        <taxon>Rhodobacterales</taxon>
        <taxon>Roseobacteraceae</taxon>
        <taxon>Sulfitobacter</taxon>
    </lineage>
</organism>
<sequence length="52" mass="5526">MRFRAIVTFAIAALLLSGCANESRYPMSGVSAGPADSVRGMSHHDFSAWSVP</sequence>
<reference evidence="3" key="1">
    <citation type="journal article" date="2019" name="Int. J. Syst. Evol. Microbiol.">
        <title>The Global Catalogue of Microorganisms (GCM) 10K type strain sequencing project: providing services to taxonomists for standard genome sequencing and annotation.</title>
        <authorList>
            <consortium name="The Broad Institute Genomics Platform"/>
            <consortium name="The Broad Institute Genome Sequencing Center for Infectious Disease"/>
            <person name="Wu L."/>
            <person name="Ma J."/>
        </authorList>
    </citation>
    <scope>NUCLEOTIDE SEQUENCE [LARGE SCALE GENOMIC DNA]</scope>
    <source>
        <strain evidence="3">TISTR 2562</strain>
    </source>
</reference>
<dbReference type="EMBL" id="JBHUMP010000001">
    <property type="protein sequence ID" value="MFD2738110.1"/>
    <property type="molecule type" value="Genomic_DNA"/>
</dbReference>
<keyword evidence="1" id="KW-0732">Signal</keyword>
<comment type="caution">
    <text evidence="2">The sequence shown here is derived from an EMBL/GenBank/DDBJ whole genome shotgun (WGS) entry which is preliminary data.</text>
</comment>
<name>A0ABW5TXV2_9RHOB</name>
<gene>
    <name evidence="2" type="ORF">ACFSUD_00860</name>
</gene>
<accession>A0ABW5TXV2</accession>
<keyword evidence="3" id="KW-1185">Reference proteome</keyword>